<dbReference type="GO" id="GO:0008641">
    <property type="term" value="F:ubiquitin-like modifier activating enzyme activity"/>
    <property type="evidence" value="ECO:0007669"/>
    <property type="project" value="InterPro"/>
</dbReference>
<organism evidence="1 2">
    <name type="scientific">Anisodus tanguticus</name>
    <dbReference type="NCBI Taxonomy" id="243964"/>
    <lineage>
        <taxon>Eukaryota</taxon>
        <taxon>Viridiplantae</taxon>
        <taxon>Streptophyta</taxon>
        <taxon>Embryophyta</taxon>
        <taxon>Tracheophyta</taxon>
        <taxon>Spermatophyta</taxon>
        <taxon>Magnoliopsida</taxon>
        <taxon>eudicotyledons</taxon>
        <taxon>Gunneridae</taxon>
        <taxon>Pentapetalae</taxon>
        <taxon>asterids</taxon>
        <taxon>lamiids</taxon>
        <taxon>Solanales</taxon>
        <taxon>Solanaceae</taxon>
        <taxon>Solanoideae</taxon>
        <taxon>Hyoscyameae</taxon>
        <taxon>Anisodus</taxon>
    </lineage>
</organism>
<comment type="caution">
    <text evidence="1">The sequence shown here is derived from an EMBL/GenBank/DDBJ whole genome shotgun (WGS) entry which is preliminary data.</text>
</comment>
<dbReference type="EMBL" id="JAVYJV010000009">
    <property type="protein sequence ID" value="KAK4363147.1"/>
    <property type="molecule type" value="Genomic_DNA"/>
</dbReference>
<name>A0AAE1S4P7_9SOLA</name>
<accession>A0AAE1S4P7</accession>
<proteinExistence type="predicted"/>
<dbReference type="AlphaFoldDB" id="A0AAE1S4P7"/>
<gene>
    <name evidence="1" type="ORF">RND71_018388</name>
</gene>
<keyword evidence="2" id="KW-1185">Reference proteome</keyword>
<dbReference type="Proteomes" id="UP001291623">
    <property type="component" value="Unassembled WGS sequence"/>
</dbReference>
<evidence type="ECO:0000313" key="2">
    <source>
        <dbReference type="Proteomes" id="UP001291623"/>
    </source>
</evidence>
<protein>
    <recommendedName>
        <fullName evidence="3">NEDD8-activating enzyme E1 regulatory subunit</fullName>
    </recommendedName>
</protein>
<dbReference type="InterPro" id="IPR035985">
    <property type="entry name" value="Ubiquitin-activating_enz"/>
</dbReference>
<evidence type="ECO:0000313" key="1">
    <source>
        <dbReference type="EMBL" id="KAK4363147.1"/>
    </source>
</evidence>
<dbReference type="Gene3D" id="3.40.50.720">
    <property type="entry name" value="NAD(P)-binding Rossmann-like Domain"/>
    <property type="match status" value="2"/>
</dbReference>
<evidence type="ECO:0008006" key="3">
    <source>
        <dbReference type="Google" id="ProtNLM"/>
    </source>
</evidence>
<dbReference type="SUPFAM" id="SSF69572">
    <property type="entry name" value="Activating enzymes of the ubiquitin-like proteins"/>
    <property type="match status" value="2"/>
</dbReference>
<sequence>MYFSFGKLGNPVELVEDSMVKLDRTCKEAIIILIFARSYGLMGLVRISVKEHTVIESKPDQFLDDLQFNNPWPELRRSAVSLRFPLCMTSCSSICRLYVNLQKTYQAKAEADFLVMEQRVRNLLEKIGRDPASISKANIKSFSKNARTLAHMPSRSFTMAAKTVDPVRQRVARYRLVEDEFNSPVQPELQKTLQEANSLKLLPENSFGGHADSALVHHFLIFAMVPCADCDVMLLSDVSVSSFPSVDPTSFGITAGGLYILLRAADRFAVNYNKFPGQFDSEMDEDISRLKTTAVGLLNDLGCNISSLSEDLINEMCRYGASKLHAVASFVGGVASQEVIKLITRQFIPMSGTFIFNGIDNKSQLLLL</sequence>
<reference evidence="1" key="1">
    <citation type="submission" date="2023-12" db="EMBL/GenBank/DDBJ databases">
        <title>Genome assembly of Anisodus tanguticus.</title>
        <authorList>
            <person name="Wang Y.-J."/>
        </authorList>
    </citation>
    <scope>NUCLEOTIDE SEQUENCE</scope>
    <source>
        <strain evidence="1">KB-2021</strain>
        <tissue evidence="1">Leaf</tissue>
    </source>
</reference>